<keyword evidence="3" id="KW-1185">Reference proteome</keyword>
<dbReference type="EMBL" id="CAUYUJ010000148">
    <property type="protein sequence ID" value="CAK0788962.1"/>
    <property type="molecule type" value="Genomic_DNA"/>
</dbReference>
<organism evidence="2 3">
    <name type="scientific">Prorocentrum cordatum</name>
    <dbReference type="NCBI Taxonomy" id="2364126"/>
    <lineage>
        <taxon>Eukaryota</taxon>
        <taxon>Sar</taxon>
        <taxon>Alveolata</taxon>
        <taxon>Dinophyceae</taxon>
        <taxon>Prorocentrales</taxon>
        <taxon>Prorocentraceae</taxon>
        <taxon>Prorocentrum</taxon>
    </lineage>
</organism>
<sequence length="434" mass="47868">MREASCCRERGRSFFRLPDDVDARQRQARLKDHFLKPPRQEIRGASQRQAARLRDARAARWPRRRFYAPSRAAGRRDGVGQHMVATSATACQWRCVALRLVSAASFRPPVATQTAVGVVPGALSERFRGAEPESAQELRDGFRQFLALGGWDAARAVARRLGVPTQGRLRGVRRELEAALDGLSDAAFRRVVARVATDEGYRDQSWNLTATLENPRSGFEDGDLEQLAGAKRRSERLTVRDPAEGGWEGGRVVYVSSGEARKLVGADCQYWQVRRNDLGGWVGDEQARTSLRQQRAGTEKWDMVRRRSSVMFAVSAFKDAAAGSPAISSRAPEALPVLPEEGDAEARRPKSSSSSGRRSVERSGRCSMQGLHDWQAAVVAKATARPHGRRSLARSNNSQCSADTAARSERSERSTVGPCGRRLDRPLPRRGTGP</sequence>
<protein>
    <submittedName>
        <fullName evidence="2">Uncharacterized protein</fullName>
    </submittedName>
</protein>
<comment type="caution">
    <text evidence="2">The sequence shown here is derived from an EMBL/GenBank/DDBJ whole genome shotgun (WGS) entry which is preliminary data.</text>
</comment>
<gene>
    <name evidence="2" type="ORF">PCOR1329_LOCUS670</name>
</gene>
<feature type="region of interest" description="Disordered" evidence="1">
    <location>
        <begin position="322"/>
        <end position="434"/>
    </location>
</feature>
<accession>A0ABN9PA19</accession>
<feature type="compositionally biased region" description="Polar residues" evidence="1">
    <location>
        <begin position="393"/>
        <end position="402"/>
    </location>
</feature>
<evidence type="ECO:0000256" key="1">
    <source>
        <dbReference type="SAM" id="MobiDB-lite"/>
    </source>
</evidence>
<dbReference type="Proteomes" id="UP001189429">
    <property type="component" value="Unassembled WGS sequence"/>
</dbReference>
<evidence type="ECO:0000313" key="2">
    <source>
        <dbReference type="EMBL" id="CAK0788962.1"/>
    </source>
</evidence>
<proteinExistence type="predicted"/>
<name>A0ABN9PA19_9DINO</name>
<reference evidence="2" key="1">
    <citation type="submission" date="2023-10" db="EMBL/GenBank/DDBJ databases">
        <authorList>
            <person name="Chen Y."/>
            <person name="Shah S."/>
            <person name="Dougan E. K."/>
            <person name="Thang M."/>
            <person name="Chan C."/>
        </authorList>
    </citation>
    <scope>NUCLEOTIDE SEQUENCE [LARGE SCALE GENOMIC DNA]</scope>
</reference>
<evidence type="ECO:0000313" key="3">
    <source>
        <dbReference type="Proteomes" id="UP001189429"/>
    </source>
</evidence>